<feature type="domain" description="UvrD-like helicase C-terminal" evidence="6">
    <location>
        <begin position="880"/>
        <end position="926"/>
    </location>
</feature>
<dbReference type="PANTHER" id="PTHR12155:SF30">
    <property type="entry name" value="PROTEIN SLFN14"/>
    <property type="match status" value="1"/>
</dbReference>
<evidence type="ECO:0000313" key="9">
    <source>
        <dbReference type="Proteomes" id="UP000694871"/>
    </source>
</evidence>
<dbReference type="InterPro" id="IPR038461">
    <property type="entry name" value="Schlafen_AlbA_2_dom_sf"/>
</dbReference>
<keyword evidence="9" id="KW-1185">Reference proteome</keyword>
<feature type="domain" description="Schlafen GTPase-like" evidence="8">
    <location>
        <begin position="438"/>
        <end position="572"/>
    </location>
</feature>
<accession>A0ABM1JPT3</accession>
<dbReference type="InterPro" id="IPR018647">
    <property type="entry name" value="SLFN_3-like_DNA/RNA_helicase"/>
</dbReference>
<dbReference type="InterPro" id="IPR029684">
    <property type="entry name" value="Schlafen"/>
</dbReference>
<name>A0ABM1JPT3_GEKJA</name>
<dbReference type="Pfam" id="PF17057">
    <property type="entry name" value="B3R"/>
    <property type="match status" value="1"/>
</dbReference>
<evidence type="ECO:0000259" key="5">
    <source>
        <dbReference type="Pfam" id="PF09848"/>
    </source>
</evidence>
<dbReference type="Pfam" id="PF21026">
    <property type="entry name" value="SLFN_GTPase-like"/>
    <property type="match status" value="1"/>
</dbReference>
<dbReference type="SUPFAM" id="SSF52540">
    <property type="entry name" value="P-loop containing nucleoside triphosphate hydrolases"/>
    <property type="match status" value="1"/>
</dbReference>
<dbReference type="Gene3D" id="3.40.50.300">
    <property type="entry name" value="P-loop containing nucleotide triphosphate hydrolases"/>
    <property type="match status" value="1"/>
</dbReference>
<dbReference type="Pfam" id="PF09848">
    <property type="entry name" value="SLFN-g3_helicase"/>
    <property type="match status" value="1"/>
</dbReference>
<gene>
    <name evidence="10" type="primary">LOC107107685</name>
</gene>
<dbReference type="InterPro" id="IPR027417">
    <property type="entry name" value="P-loop_NTPase"/>
</dbReference>
<evidence type="ECO:0000259" key="6">
    <source>
        <dbReference type="Pfam" id="PF13538"/>
    </source>
</evidence>
<dbReference type="PANTHER" id="PTHR12155">
    <property type="entry name" value="SCHLAFEN"/>
    <property type="match status" value="1"/>
</dbReference>
<evidence type="ECO:0000256" key="3">
    <source>
        <dbReference type="ARBA" id="ARBA00022840"/>
    </source>
</evidence>
<keyword evidence="3" id="KW-0067">ATP-binding</keyword>
<dbReference type="Proteomes" id="UP000694871">
    <property type="component" value="Unplaced"/>
</dbReference>
<protein>
    <submittedName>
        <fullName evidence="10">Schlafen family member 13-like</fullName>
    </submittedName>
</protein>
<feature type="domain" description="Schlafen group 3-like DNA/RNA helicase" evidence="5">
    <location>
        <begin position="626"/>
        <end position="706"/>
    </location>
</feature>
<keyword evidence="2" id="KW-0547">Nucleotide-binding</keyword>
<dbReference type="Pfam" id="PF13538">
    <property type="entry name" value="UvrD_C_2"/>
    <property type="match status" value="1"/>
</dbReference>
<feature type="domain" description="Schlafen AlbA-2" evidence="4">
    <location>
        <begin position="243"/>
        <end position="352"/>
    </location>
</feature>
<proteinExistence type="inferred from homology"/>
<dbReference type="InterPro" id="IPR007421">
    <property type="entry name" value="Schlafen_AlbA_2_dom"/>
</dbReference>
<comment type="similarity">
    <text evidence="1">Belongs to the Schlafen family. Subgroup III subfamily.</text>
</comment>
<evidence type="ECO:0000259" key="8">
    <source>
        <dbReference type="Pfam" id="PF21026"/>
    </source>
</evidence>
<dbReference type="RefSeq" id="XP_015263470.1">
    <property type="nucleotide sequence ID" value="XM_015407984.1"/>
</dbReference>
<reference evidence="10" key="1">
    <citation type="submission" date="2025-08" db="UniProtKB">
        <authorList>
            <consortium name="RefSeq"/>
        </authorList>
    </citation>
    <scope>IDENTIFICATION</scope>
</reference>
<dbReference type="Gene3D" id="3.30.950.30">
    <property type="entry name" value="Schlafen, AAA domain"/>
    <property type="match status" value="1"/>
</dbReference>
<evidence type="ECO:0000259" key="4">
    <source>
        <dbReference type="Pfam" id="PF04326"/>
    </source>
</evidence>
<feature type="domain" description="Poxin-Schlafen/Schlafen-like N-terminal" evidence="7">
    <location>
        <begin position="127"/>
        <end position="241"/>
    </location>
</feature>
<dbReference type="Pfam" id="PF04326">
    <property type="entry name" value="SLFN_AlbA_2"/>
    <property type="match status" value="1"/>
</dbReference>
<sequence>MAIVTESQLCLDLESDYAEFIISVGKVLFGERQRSPRKKKKVLGEMEIPVNSKKGAVEEKKKGDGQKLMKELADEKLKLTRAACALLNSGGGVIRASISNQGYYLVQHGIGQDIERAFRECIHSEELSEYFDFIQKGQHLMIWVKAWSSANSSKPRICNVETGLHQRNGESAMKLKDLTFLKEKLAYAKLDSDVMSPKRPRLQNNIEGSTEVAVEMASGIRNAAIQFFERDQLEYGEILSFTEWTTVEFKDFPRDENTLDFVQNTLRRYISAFANTQGGYLIFGVDNNQKVVGCKRNVNPTQVKVVVAATIDAVPYFHLDASKPKVYYEYKAQAVYDKDGKERGYVFVVRIESFHGIFFSEEPDSWIVEAGCLKRFEIAEWLKIMTAEDPDLSKLAEQFTKELSLSDGPPMIKPVYSVQGLDSLDVLRRKFFPAESNRMTFVPQPLCDKLFLEYPRLKALLEREIQPPVQGTLMLSRSWAVDIGLPKNRAIVCDALLMVVGRYPVFYSVVENPTCEVYEHSRSTARLLKQKLANVGGYSQKICVIPKVLYLQPTSEQDAGGQRLKYPVDYRLRQEHLPGLQKALVTVLFGFTSFSSDFIGVEFLNLLTYEQYETLSKKLDGTREQFIYGIPGSGKTVVALKIMEKIRNEFDCRPDEILYICENKPLRDFVGKKVSCAVTRATFMKEEFPNVKHIVMDEAQNFRVEHGPWYKKARNIVRRDPNTLGIFWIFLDYFQMSHPFDSGLPPLLRQYPRGYLTKGVRNASTIYEVVKAEMENIVNAKRLDIPYPQLGELLGRACCGNFMAGRYHIKREMEVREIACYVARHCRSYLDAGYSQKDIAILCSTKEITSNYQRPLVEEMRKLRLDVSFVQANEILTDKIVLDSIRRFSGLERTIVFGINPVPTQGEVSRNLLLCVASRANKQLHLLYEKEQICP</sequence>
<evidence type="ECO:0000313" key="10">
    <source>
        <dbReference type="RefSeq" id="XP_015263470.1"/>
    </source>
</evidence>
<evidence type="ECO:0000259" key="7">
    <source>
        <dbReference type="Pfam" id="PF17057"/>
    </source>
</evidence>
<evidence type="ECO:0000256" key="2">
    <source>
        <dbReference type="ARBA" id="ARBA00022741"/>
    </source>
</evidence>
<dbReference type="InterPro" id="IPR027785">
    <property type="entry name" value="UvrD-like_helicase_C"/>
</dbReference>
<evidence type="ECO:0000256" key="1">
    <source>
        <dbReference type="ARBA" id="ARBA00010114"/>
    </source>
</evidence>
<organism evidence="9 10">
    <name type="scientific">Gekko japonicus</name>
    <name type="common">Schlegel's Japanese gecko</name>
    <dbReference type="NCBI Taxonomy" id="146911"/>
    <lineage>
        <taxon>Eukaryota</taxon>
        <taxon>Metazoa</taxon>
        <taxon>Chordata</taxon>
        <taxon>Craniata</taxon>
        <taxon>Vertebrata</taxon>
        <taxon>Euteleostomi</taxon>
        <taxon>Lepidosauria</taxon>
        <taxon>Squamata</taxon>
        <taxon>Bifurcata</taxon>
        <taxon>Gekkota</taxon>
        <taxon>Gekkonidae</taxon>
        <taxon>Gekkoninae</taxon>
        <taxon>Gekko</taxon>
    </lineage>
</organism>
<dbReference type="InterPro" id="IPR048729">
    <property type="entry name" value="SLFN_GTPase-like"/>
</dbReference>
<dbReference type="InterPro" id="IPR031450">
    <property type="entry name" value="Poxin-SLFN/SLFN_N"/>
</dbReference>
<dbReference type="GeneID" id="107107685"/>